<feature type="transmembrane region" description="Helical" evidence="6">
    <location>
        <begin position="161"/>
        <end position="180"/>
    </location>
</feature>
<dbReference type="Pfam" id="PF00528">
    <property type="entry name" value="BPD_transp_1"/>
    <property type="match status" value="1"/>
</dbReference>
<dbReference type="PROSITE" id="PS50928">
    <property type="entry name" value="ABC_TM1"/>
    <property type="match status" value="1"/>
</dbReference>
<dbReference type="EMBL" id="BSEN01000015">
    <property type="protein sequence ID" value="GLJ77943.1"/>
    <property type="molecule type" value="Genomic_DNA"/>
</dbReference>
<dbReference type="GO" id="GO:0005886">
    <property type="term" value="C:plasma membrane"/>
    <property type="evidence" value="ECO:0007669"/>
    <property type="project" value="UniProtKB-SubCell"/>
</dbReference>
<dbReference type="Proteomes" id="UP001142372">
    <property type="component" value="Unassembled WGS sequence"/>
</dbReference>
<keyword evidence="5 6" id="KW-0472">Membrane</keyword>
<dbReference type="InterPro" id="IPR000515">
    <property type="entry name" value="MetI-like"/>
</dbReference>
<evidence type="ECO:0000259" key="8">
    <source>
        <dbReference type="PROSITE" id="PS50928"/>
    </source>
</evidence>
<keyword evidence="2 6" id="KW-0813">Transport</keyword>
<dbReference type="InterPro" id="IPR035906">
    <property type="entry name" value="MetI-like_sf"/>
</dbReference>
<dbReference type="GO" id="GO:0055085">
    <property type="term" value="P:transmembrane transport"/>
    <property type="evidence" value="ECO:0007669"/>
    <property type="project" value="InterPro"/>
</dbReference>
<evidence type="ECO:0000256" key="5">
    <source>
        <dbReference type="ARBA" id="ARBA00023136"/>
    </source>
</evidence>
<proteinExistence type="inferred from homology"/>
<reference evidence="9" key="1">
    <citation type="journal article" date="2014" name="Int. J. Syst. Evol. Microbiol.">
        <title>Complete genome sequence of Corynebacterium casei LMG S-19264T (=DSM 44701T), isolated from a smear-ripened cheese.</title>
        <authorList>
            <consortium name="US DOE Joint Genome Institute (JGI-PGF)"/>
            <person name="Walter F."/>
            <person name="Albersmeier A."/>
            <person name="Kalinowski J."/>
            <person name="Ruckert C."/>
        </authorList>
    </citation>
    <scope>NUCLEOTIDE SEQUENCE</scope>
    <source>
        <strain evidence="9">VKM Ac-1401</strain>
    </source>
</reference>
<dbReference type="PANTHER" id="PTHR30177">
    <property type="entry name" value="GLYCINE BETAINE/L-PROLINE TRANSPORT SYSTEM PERMEASE PROTEIN PROW"/>
    <property type="match status" value="1"/>
</dbReference>
<comment type="subcellular location">
    <subcellularLocation>
        <location evidence="6">Cell membrane</location>
        <topology evidence="6">Multi-pass membrane protein</topology>
    </subcellularLocation>
    <subcellularLocation>
        <location evidence="1">Membrane</location>
        <topology evidence="1">Multi-pass membrane protein</topology>
    </subcellularLocation>
</comment>
<keyword evidence="3 6" id="KW-0812">Transmembrane</keyword>
<evidence type="ECO:0000256" key="2">
    <source>
        <dbReference type="ARBA" id="ARBA00022448"/>
    </source>
</evidence>
<keyword evidence="4 6" id="KW-1133">Transmembrane helix</keyword>
<dbReference type="GO" id="GO:0031460">
    <property type="term" value="P:glycine betaine transport"/>
    <property type="evidence" value="ECO:0007669"/>
    <property type="project" value="TreeGrafter"/>
</dbReference>
<name>A0A9W6HD63_9MICO</name>
<feature type="region of interest" description="Disordered" evidence="7">
    <location>
        <begin position="234"/>
        <end position="254"/>
    </location>
</feature>
<evidence type="ECO:0000256" key="7">
    <source>
        <dbReference type="SAM" id="MobiDB-lite"/>
    </source>
</evidence>
<dbReference type="InterPro" id="IPR051204">
    <property type="entry name" value="ABC_transp_perm/SBD"/>
</dbReference>
<feature type="transmembrane region" description="Helical" evidence="6">
    <location>
        <begin position="31"/>
        <end position="53"/>
    </location>
</feature>
<evidence type="ECO:0000313" key="10">
    <source>
        <dbReference type="Proteomes" id="UP001142372"/>
    </source>
</evidence>
<evidence type="ECO:0000256" key="4">
    <source>
        <dbReference type="ARBA" id="ARBA00022989"/>
    </source>
</evidence>
<gene>
    <name evidence="9" type="ORF">GCM10017584_35170</name>
</gene>
<evidence type="ECO:0000256" key="6">
    <source>
        <dbReference type="RuleBase" id="RU363032"/>
    </source>
</evidence>
<protein>
    <submittedName>
        <fullName evidence="9">ABC transporter permease</fullName>
    </submittedName>
</protein>
<accession>A0A9W6HD63</accession>
<evidence type="ECO:0000256" key="3">
    <source>
        <dbReference type="ARBA" id="ARBA00022692"/>
    </source>
</evidence>
<evidence type="ECO:0000313" key="9">
    <source>
        <dbReference type="EMBL" id="GLJ77943.1"/>
    </source>
</evidence>
<sequence>MTDILSAFAWLFDPVNWSGEDGIPNRLAQHIGYSALTLVIAAIIAIPIGLAIGHTRRFRGLAVGLSGALRAIPTLGLVVLLALSLSSVSLTIIPALIALTILAIPPVLAGAYAGVESVDPRTVDAARAMGMTEFQILRKVELPLGLPLLIGGLRSAALQVIATWTVAAILSVGGLGRYLFDGLPVRRYDEMLGGSILVVALALVVDGLFALTQRLVVPRGVTAGKVADVRTRDTGRSVGTARVSSDPAVSPEAP</sequence>
<comment type="caution">
    <text evidence="9">The sequence shown here is derived from an EMBL/GenBank/DDBJ whole genome shotgun (WGS) entry which is preliminary data.</text>
</comment>
<feature type="transmembrane region" description="Helical" evidence="6">
    <location>
        <begin position="60"/>
        <end position="85"/>
    </location>
</feature>
<feature type="transmembrane region" description="Helical" evidence="6">
    <location>
        <begin position="192"/>
        <end position="211"/>
    </location>
</feature>
<dbReference type="Gene3D" id="1.10.3720.10">
    <property type="entry name" value="MetI-like"/>
    <property type="match status" value="1"/>
</dbReference>
<dbReference type="SUPFAM" id="SSF161098">
    <property type="entry name" value="MetI-like"/>
    <property type="match status" value="1"/>
</dbReference>
<feature type="domain" description="ABC transmembrane type-1" evidence="8">
    <location>
        <begin position="27"/>
        <end position="209"/>
    </location>
</feature>
<organism evidence="9 10">
    <name type="scientific">Leifsonia poae</name>
    <dbReference type="NCBI Taxonomy" id="110933"/>
    <lineage>
        <taxon>Bacteria</taxon>
        <taxon>Bacillati</taxon>
        <taxon>Actinomycetota</taxon>
        <taxon>Actinomycetes</taxon>
        <taxon>Micrococcales</taxon>
        <taxon>Microbacteriaceae</taxon>
        <taxon>Leifsonia</taxon>
    </lineage>
</organism>
<dbReference type="CDD" id="cd06261">
    <property type="entry name" value="TM_PBP2"/>
    <property type="match status" value="1"/>
</dbReference>
<comment type="similarity">
    <text evidence="6">Belongs to the binding-protein-dependent transport system permease family.</text>
</comment>
<evidence type="ECO:0000256" key="1">
    <source>
        <dbReference type="ARBA" id="ARBA00004141"/>
    </source>
</evidence>
<dbReference type="RefSeq" id="WP_271178546.1">
    <property type="nucleotide sequence ID" value="NZ_BAAAJO010000003.1"/>
</dbReference>
<reference evidence="9" key="2">
    <citation type="submission" date="2023-01" db="EMBL/GenBank/DDBJ databases">
        <authorList>
            <person name="Sun Q."/>
            <person name="Evtushenko L."/>
        </authorList>
    </citation>
    <scope>NUCLEOTIDE SEQUENCE</scope>
    <source>
        <strain evidence="9">VKM Ac-1401</strain>
    </source>
</reference>
<dbReference type="PANTHER" id="PTHR30177:SF33">
    <property type="entry name" value="POSSIBLE OSMOPROTECTANT (GLYCINE BETAINE_CARNITINE_CHOLINE_L-PROLINE) TRANSPORT INTEGRAL MEMBRANE PROTEIN ABC TRANSPORTER PROZ"/>
    <property type="match status" value="1"/>
</dbReference>
<keyword evidence="10" id="KW-1185">Reference proteome</keyword>
<dbReference type="AlphaFoldDB" id="A0A9W6HD63"/>
<feature type="transmembrane region" description="Helical" evidence="6">
    <location>
        <begin position="91"/>
        <end position="115"/>
    </location>
</feature>